<accession>A0AA39H9N8</accession>
<proteinExistence type="predicted"/>
<keyword evidence="2" id="KW-1185">Reference proteome</keyword>
<evidence type="ECO:0000313" key="1">
    <source>
        <dbReference type="EMBL" id="KAK0400659.1"/>
    </source>
</evidence>
<sequence length="341" mass="40326">MDFLPYDLVDHLAHFLPEADLQTIAKITGNQPELENWNLVAHEHLEQRFVLDVNVYIEVCREKHEEKKEEEEERAKRIKNWWRSRARGRRKEENKMPKIRFFIEKWLPGGGTEWWDFKNRRYASLRCVRVHVQADFEELPCNVNLYRATNLESVLRIISLPVDRSAIPEGFLFVHLHQLDDPEMSVASKMLHAVQKTFAEVNIHITRSLNSGVEDPTIEDFLYDCFNEGVFLEEMDVYCCDIRKRKVIGAIASLFGKKRTRPLKVIISEFGSHEIERFIESWVKSEGHNGEKEVIWKESDRSWEQLRRKYRLRANRLTLPHPTKRSSLHISPTGIRSETHI</sequence>
<dbReference type="EMBL" id="JAUCMV010000004">
    <property type="protein sequence ID" value="KAK0400659.1"/>
    <property type="molecule type" value="Genomic_DNA"/>
</dbReference>
<evidence type="ECO:0000313" key="2">
    <source>
        <dbReference type="Proteomes" id="UP001175271"/>
    </source>
</evidence>
<organism evidence="1 2">
    <name type="scientific">Steinernema hermaphroditum</name>
    <dbReference type="NCBI Taxonomy" id="289476"/>
    <lineage>
        <taxon>Eukaryota</taxon>
        <taxon>Metazoa</taxon>
        <taxon>Ecdysozoa</taxon>
        <taxon>Nematoda</taxon>
        <taxon>Chromadorea</taxon>
        <taxon>Rhabditida</taxon>
        <taxon>Tylenchina</taxon>
        <taxon>Panagrolaimomorpha</taxon>
        <taxon>Strongyloidoidea</taxon>
        <taxon>Steinernematidae</taxon>
        <taxon>Steinernema</taxon>
    </lineage>
</organism>
<gene>
    <name evidence="1" type="ORF">QR680_015375</name>
</gene>
<comment type="caution">
    <text evidence="1">The sequence shown here is derived from an EMBL/GenBank/DDBJ whole genome shotgun (WGS) entry which is preliminary data.</text>
</comment>
<protein>
    <submittedName>
        <fullName evidence="1">Uncharacterized protein</fullName>
    </submittedName>
</protein>
<dbReference type="AlphaFoldDB" id="A0AA39H9N8"/>
<reference evidence="1" key="1">
    <citation type="submission" date="2023-06" db="EMBL/GenBank/DDBJ databases">
        <title>Genomic analysis of the entomopathogenic nematode Steinernema hermaphroditum.</title>
        <authorList>
            <person name="Schwarz E.M."/>
            <person name="Heppert J.K."/>
            <person name="Baniya A."/>
            <person name="Schwartz H.T."/>
            <person name="Tan C.-H."/>
            <person name="Antoshechkin I."/>
            <person name="Sternberg P.W."/>
            <person name="Goodrich-Blair H."/>
            <person name="Dillman A.R."/>
        </authorList>
    </citation>
    <scope>NUCLEOTIDE SEQUENCE</scope>
    <source>
        <strain evidence="1">PS9179</strain>
        <tissue evidence="1">Whole animal</tissue>
    </source>
</reference>
<dbReference type="Proteomes" id="UP001175271">
    <property type="component" value="Unassembled WGS sequence"/>
</dbReference>
<name>A0AA39H9N8_9BILA</name>